<keyword evidence="2" id="KW-0812">Transmembrane</keyword>
<feature type="compositionally biased region" description="Polar residues" evidence="1">
    <location>
        <begin position="348"/>
        <end position="357"/>
    </location>
</feature>
<feature type="transmembrane region" description="Helical" evidence="2">
    <location>
        <begin position="215"/>
        <end position="239"/>
    </location>
</feature>
<comment type="caution">
    <text evidence="3">The sequence shown here is derived from an EMBL/GenBank/DDBJ whole genome shotgun (WGS) entry which is preliminary data.</text>
</comment>
<keyword evidence="2" id="KW-0472">Membrane</keyword>
<dbReference type="RefSeq" id="XP_028472479.1">
    <property type="nucleotide sequence ID" value="XM_028619305.1"/>
</dbReference>
<feature type="compositionally biased region" description="Polar residues" evidence="1">
    <location>
        <begin position="471"/>
        <end position="482"/>
    </location>
</feature>
<evidence type="ECO:0000256" key="2">
    <source>
        <dbReference type="SAM" id="Phobius"/>
    </source>
</evidence>
<gene>
    <name evidence="3" type="ORF">EHS24_003643</name>
</gene>
<dbReference type="AlphaFoldDB" id="A0A427XES9"/>
<accession>A0A427XES9</accession>
<feature type="region of interest" description="Disordered" evidence="1">
    <location>
        <begin position="466"/>
        <end position="511"/>
    </location>
</feature>
<dbReference type="Proteomes" id="UP000279236">
    <property type="component" value="Unassembled WGS sequence"/>
</dbReference>
<dbReference type="STRING" id="105984.A0A427XES9"/>
<name>A0A427XES9_9TREE</name>
<feature type="transmembrane region" description="Helical" evidence="2">
    <location>
        <begin position="35"/>
        <end position="55"/>
    </location>
</feature>
<evidence type="ECO:0000313" key="4">
    <source>
        <dbReference type="Proteomes" id="UP000279236"/>
    </source>
</evidence>
<keyword evidence="2" id="KW-1133">Transmembrane helix</keyword>
<evidence type="ECO:0000256" key="1">
    <source>
        <dbReference type="SAM" id="MobiDB-lite"/>
    </source>
</evidence>
<feature type="transmembrane region" description="Helical" evidence="2">
    <location>
        <begin position="6"/>
        <end position="26"/>
    </location>
</feature>
<sequence length="530" mass="57809">MATIGVVNYHITFIAVNLAVTIVFGLNPIRLNLEFWYGSISIFVGFFVPIVPAALGHFGWDPVLDVCWIQASDDRSRMRNLVLDLYLWQLLSCFIATVAVTMTLVTLFRQGRATARALSSGESFNLTMSGEETLTDAAGNDLPSPKIGGPIGRCLVRRRISKNRRNQFGHLEDRFVGIAVRIAAYPVALAIVNGIIAIGDLYISATGGVTSRAEFGLYVVYYFFYGARGCVFAFICVFVDPCLRNGVREAWTATFPTQPDPHALSTDDALPPFVSLFEPSPPNTATTSTVDNAGGDRSSGGSMGFMQALFDLDTDSPEEKDERVAAAAAKSPSKWTFWKQSRPGPQILPTSSPRASEQQGFSSQFAGVPVDALPSGLDDVADDIVQPAVLAESQAVDAMERMLAEPSPTNPEPTSLNLADRLKAIDKLQRRMGSVGGSPSGTPSRELSRAPSRAYSVLPGRIISREEPLGLTSQARNRSRQQSHGDRRRPSVVGPTGVRTPRTLEQQRLERRDRAHQLAEKLYNEMQSQL</sequence>
<feature type="transmembrane region" description="Helical" evidence="2">
    <location>
        <begin position="182"/>
        <end position="203"/>
    </location>
</feature>
<dbReference type="OrthoDB" id="3251871at2759"/>
<dbReference type="GeneID" id="39588186"/>
<organism evidence="3 4">
    <name type="scientific">Apiotrichum porosum</name>
    <dbReference type="NCBI Taxonomy" id="105984"/>
    <lineage>
        <taxon>Eukaryota</taxon>
        <taxon>Fungi</taxon>
        <taxon>Dikarya</taxon>
        <taxon>Basidiomycota</taxon>
        <taxon>Agaricomycotina</taxon>
        <taxon>Tremellomycetes</taxon>
        <taxon>Trichosporonales</taxon>
        <taxon>Trichosporonaceae</taxon>
        <taxon>Apiotrichum</taxon>
    </lineage>
</organism>
<reference evidence="3 4" key="1">
    <citation type="submission" date="2018-11" db="EMBL/GenBank/DDBJ databases">
        <title>Genome sequence of Apiotrichum porosum DSM 27194.</title>
        <authorList>
            <person name="Aliyu H."/>
            <person name="Gorte O."/>
            <person name="Ochsenreither K."/>
        </authorList>
    </citation>
    <scope>NUCLEOTIDE SEQUENCE [LARGE SCALE GENOMIC DNA]</scope>
    <source>
        <strain evidence="3 4">DSM 27194</strain>
    </source>
</reference>
<feature type="transmembrane region" description="Helical" evidence="2">
    <location>
        <begin position="86"/>
        <end position="108"/>
    </location>
</feature>
<keyword evidence="4" id="KW-1185">Reference proteome</keyword>
<feature type="region of interest" description="Disordered" evidence="1">
    <location>
        <begin position="336"/>
        <end position="357"/>
    </location>
</feature>
<proteinExistence type="predicted"/>
<protein>
    <submittedName>
        <fullName evidence="3">Uncharacterized protein</fullName>
    </submittedName>
</protein>
<dbReference type="EMBL" id="RSCE01000017">
    <property type="protein sequence ID" value="RSH77332.1"/>
    <property type="molecule type" value="Genomic_DNA"/>
</dbReference>
<evidence type="ECO:0000313" key="3">
    <source>
        <dbReference type="EMBL" id="RSH77332.1"/>
    </source>
</evidence>
<feature type="region of interest" description="Disordered" evidence="1">
    <location>
        <begin position="432"/>
        <end position="453"/>
    </location>
</feature>